<gene>
    <name evidence="4" type="ORF">GS429_14905</name>
</gene>
<dbReference type="Gene3D" id="3.40.50.620">
    <property type="entry name" value="HUPs"/>
    <property type="match status" value="1"/>
</dbReference>
<feature type="compositionally biased region" description="Low complexity" evidence="2">
    <location>
        <begin position="76"/>
        <end position="93"/>
    </location>
</feature>
<dbReference type="InterPro" id="IPR006016">
    <property type="entry name" value="UspA"/>
</dbReference>
<evidence type="ECO:0000313" key="5">
    <source>
        <dbReference type="Proteomes" id="UP000434101"/>
    </source>
</evidence>
<dbReference type="SUPFAM" id="SSF52402">
    <property type="entry name" value="Adenine nucleotide alpha hydrolases-like"/>
    <property type="match status" value="1"/>
</dbReference>
<organism evidence="4 5">
    <name type="scientific">Natronorubrum halalkaliphilum</name>
    <dbReference type="NCBI Taxonomy" id="2691917"/>
    <lineage>
        <taxon>Archaea</taxon>
        <taxon>Methanobacteriati</taxon>
        <taxon>Methanobacteriota</taxon>
        <taxon>Stenosarchaea group</taxon>
        <taxon>Halobacteria</taxon>
        <taxon>Halobacteriales</taxon>
        <taxon>Natrialbaceae</taxon>
        <taxon>Natronorubrum</taxon>
    </lineage>
</organism>
<protein>
    <submittedName>
        <fullName evidence="4">Universal stress protein</fullName>
    </submittedName>
</protein>
<dbReference type="PRINTS" id="PR01438">
    <property type="entry name" value="UNVRSLSTRESS"/>
</dbReference>
<dbReference type="PANTHER" id="PTHR46268">
    <property type="entry name" value="STRESS RESPONSE PROTEIN NHAX"/>
    <property type="match status" value="1"/>
</dbReference>
<reference evidence="4 5" key="1">
    <citation type="submission" date="2020-01" db="EMBL/GenBank/DDBJ databases">
        <title>Natronorubrum sp. JWXQ-INN 674 isolated from Inner Mongolia Autonomous Region of China.</title>
        <authorList>
            <person name="Xue Q."/>
        </authorList>
    </citation>
    <scope>NUCLEOTIDE SEQUENCE [LARGE SCALE GENOMIC DNA]</scope>
    <source>
        <strain evidence="4 5">JWXQ-INN-674</strain>
    </source>
</reference>
<feature type="region of interest" description="Disordered" evidence="2">
    <location>
        <begin position="76"/>
        <end position="99"/>
    </location>
</feature>
<dbReference type="Proteomes" id="UP000434101">
    <property type="component" value="Unassembled WGS sequence"/>
</dbReference>
<evidence type="ECO:0000256" key="1">
    <source>
        <dbReference type="ARBA" id="ARBA00008791"/>
    </source>
</evidence>
<dbReference type="CDD" id="cd00293">
    <property type="entry name" value="USP-like"/>
    <property type="match status" value="1"/>
</dbReference>
<dbReference type="Pfam" id="PF00582">
    <property type="entry name" value="Usp"/>
    <property type="match status" value="1"/>
</dbReference>
<feature type="domain" description="UspA" evidence="3">
    <location>
        <begin position="2"/>
        <end position="167"/>
    </location>
</feature>
<dbReference type="RefSeq" id="WP_160066151.1">
    <property type="nucleotide sequence ID" value="NZ_WUYX01000045.1"/>
</dbReference>
<proteinExistence type="inferred from homology"/>
<dbReference type="AlphaFoldDB" id="A0A6B0VNH0"/>
<dbReference type="EMBL" id="WUYX01000045">
    <property type="protein sequence ID" value="MXV63331.1"/>
    <property type="molecule type" value="Genomic_DNA"/>
</dbReference>
<evidence type="ECO:0000313" key="4">
    <source>
        <dbReference type="EMBL" id="MXV63331.1"/>
    </source>
</evidence>
<comment type="similarity">
    <text evidence="1">Belongs to the universal stress protein A family.</text>
</comment>
<accession>A0A6B0VNH0</accession>
<dbReference type="PANTHER" id="PTHR46268:SF6">
    <property type="entry name" value="UNIVERSAL STRESS PROTEIN UP12"/>
    <property type="match status" value="1"/>
</dbReference>
<dbReference type="InterPro" id="IPR014729">
    <property type="entry name" value="Rossmann-like_a/b/a_fold"/>
</dbReference>
<sequence>MRFLVATDGSGVSDTAVEYAAKEANAWNASLEIVHVLTPETELVDGTLVLPGEDEAVKYGEQTLEQAKHHATEIVAASNTGTDTDTDSGAGADVDADSDTDADAEIEIATELLAGRPAEAIVDHADESGVTGIYVGHRGLSDERERVVGSVAKTVVDKATVPVTIIK</sequence>
<dbReference type="InterPro" id="IPR006015">
    <property type="entry name" value="Universal_stress_UspA"/>
</dbReference>
<evidence type="ECO:0000259" key="3">
    <source>
        <dbReference type="Pfam" id="PF00582"/>
    </source>
</evidence>
<dbReference type="OrthoDB" id="14880at2157"/>
<keyword evidence="5" id="KW-1185">Reference proteome</keyword>
<comment type="caution">
    <text evidence="4">The sequence shown here is derived from an EMBL/GenBank/DDBJ whole genome shotgun (WGS) entry which is preliminary data.</text>
</comment>
<name>A0A6B0VNH0_9EURY</name>
<evidence type="ECO:0000256" key="2">
    <source>
        <dbReference type="SAM" id="MobiDB-lite"/>
    </source>
</evidence>